<evidence type="ECO:0000313" key="6">
    <source>
        <dbReference type="EMBL" id="EAQ79198.1"/>
    </source>
</evidence>
<dbReference type="Pfam" id="PF04542">
    <property type="entry name" value="Sigma70_r2"/>
    <property type="match status" value="1"/>
</dbReference>
<evidence type="ECO:0000256" key="3">
    <source>
        <dbReference type="ARBA" id="ARBA00023082"/>
    </source>
</evidence>
<dbReference type="EMBL" id="AANZ01000015">
    <property type="protein sequence ID" value="EAQ79198.1"/>
    <property type="molecule type" value="Genomic_DNA"/>
</dbReference>
<comment type="caution">
    <text evidence="6">The sequence shown here is derived from an EMBL/GenBank/DDBJ whole genome shotgun (WGS) entry which is preliminary data.</text>
</comment>
<protein>
    <submittedName>
        <fullName evidence="6">Probable RNA polymerase sigma-E factor</fullName>
    </submittedName>
</protein>
<evidence type="ECO:0000313" key="7">
    <source>
        <dbReference type="Proteomes" id="UP000004358"/>
    </source>
</evidence>
<evidence type="ECO:0000259" key="5">
    <source>
        <dbReference type="Pfam" id="PF04542"/>
    </source>
</evidence>
<accession>A3ZWH0</accession>
<dbReference type="InterPro" id="IPR014331">
    <property type="entry name" value="RNA_pol_sigma70_ECF_RHOBA"/>
</dbReference>
<gene>
    <name evidence="6" type="ORF">DSM3645_26284</name>
</gene>
<reference evidence="6 7" key="1">
    <citation type="submission" date="2006-02" db="EMBL/GenBank/DDBJ databases">
        <authorList>
            <person name="Amann R."/>
            <person name="Ferriera S."/>
            <person name="Johnson J."/>
            <person name="Kravitz S."/>
            <person name="Halpern A."/>
            <person name="Remington K."/>
            <person name="Beeson K."/>
            <person name="Tran B."/>
            <person name="Rogers Y.-H."/>
            <person name="Friedman R."/>
            <person name="Venter J.C."/>
        </authorList>
    </citation>
    <scope>NUCLEOTIDE SEQUENCE [LARGE SCALE GENOMIC DNA]</scope>
    <source>
        <strain evidence="6 7">DSM 3645</strain>
    </source>
</reference>
<dbReference type="eggNOG" id="COG1595">
    <property type="taxonomic scope" value="Bacteria"/>
</dbReference>
<feature type="domain" description="RNA polymerase sigma-70 region 2" evidence="5">
    <location>
        <begin position="17"/>
        <end position="83"/>
    </location>
</feature>
<dbReference type="InterPro" id="IPR039425">
    <property type="entry name" value="RNA_pol_sigma-70-like"/>
</dbReference>
<dbReference type="InterPro" id="IPR014284">
    <property type="entry name" value="RNA_pol_sigma-70_dom"/>
</dbReference>
<evidence type="ECO:0000256" key="2">
    <source>
        <dbReference type="ARBA" id="ARBA00023015"/>
    </source>
</evidence>
<sequence length="179" mass="20779">MSHTDPTLTDEDFIRLLTTYHGRILHYVVSLVPNRAQAEDVMQEVSLALWEKRSQYNPDLNFLTWMRAFARIQVLTHYRKQSRAPTQLSDEALQRVVASIDAQQHMVDDQLTLLRSCLQKLPLPQRDLVSRFYDGRLDVLAVAKELQIQPNTLYVKIHRIRERLLSCVQKQSASIGILV</sequence>
<dbReference type="Gene3D" id="1.10.10.10">
    <property type="entry name" value="Winged helix-like DNA-binding domain superfamily/Winged helix DNA-binding domain"/>
    <property type="match status" value="1"/>
</dbReference>
<dbReference type="OrthoDB" id="274896at2"/>
<keyword evidence="4" id="KW-0804">Transcription</keyword>
<comment type="similarity">
    <text evidence="1">Belongs to the sigma-70 factor family. ECF subfamily.</text>
</comment>
<organism evidence="6 7">
    <name type="scientific">Blastopirellula marina DSM 3645</name>
    <dbReference type="NCBI Taxonomy" id="314230"/>
    <lineage>
        <taxon>Bacteria</taxon>
        <taxon>Pseudomonadati</taxon>
        <taxon>Planctomycetota</taxon>
        <taxon>Planctomycetia</taxon>
        <taxon>Pirellulales</taxon>
        <taxon>Pirellulaceae</taxon>
        <taxon>Blastopirellula</taxon>
    </lineage>
</organism>
<dbReference type="SUPFAM" id="SSF88659">
    <property type="entry name" value="Sigma3 and sigma4 domains of RNA polymerase sigma factors"/>
    <property type="match status" value="1"/>
</dbReference>
<evidence type="ECO:0000256" key="4">
    <source>
        <dbReference type="ARBA" id="ARBA00023163"/>
    </source>
</evidence>
<name>A3ZWH0_9BACT</name>
<proteinExistence type="inferred from homology"/>
<dbReference type="Gene3D" id="1.10.1740.10">
    <property type="match status" value="1"/>
</dbReference>
<evidence type="ECO:0000256" key="1">
    <source>
        <dbReference type="ARBA" id="ARBA00010641"/>
    </source>
</evidence>
<dbReference type="InterPro" id="IPR013325">
    <property type="entry name" value="RNA_pol_sigma_r2"/>
</dbReference>
<dbReference type="InterPro" id="IPR013324">
    <property type="entry name" value="RNA_pol_sigma_r3/r4-like"/>
</dbReference>
<dbReference type="PANTHER" id="PTHR43133:SF51">
    <property type="entry name" value="RNA POLYMERASE SIGMA FACTOR"/>
    <property type="match status" value="1"/>
</dbReference>
<keyword evidence="2" id="KW-0805">Transcription regulation</keyword>
<dbReference type="PANTHER" id="PTHR43133">
    <property type="entry name" value="RNA POLYMERASE ECF-TYPE SIGMA FACTO"/>
    <property type="match status" value="1"/>
</dbReference>
<dbReference type="AlphaFoldDB" id="A3ZWH0"/>
<dbReference type="GO" id="GO:0006352">
    <property type="term" value="P:DNA-templated transcription initiation"/>
    <property type="evidence" value="ECO:0007669"/>
    <property type="project" value="InterPro"/>
</dbReference>
<dbReference type="Proteomes" id="UP000004358">
    <property type="component" value="Unassembled WGS sequence"/>
</dbReference>
<dbReference type="InterPro" id="IPR036388">
    <property type="entry name" value="WH-like_DNA-bd_sf"/>
</dbReference>
<dbReference type="InterPro" id="IPR007627">
    <property type="entry name" value="RNA_pol_sigma70_r2"/>
</dbReference>
<dbReference type="RefSeq" id="WP_002653151.1">
    <property type="nucleotide sequence ID" value="NZ_CH672376.1"/>
</dbReference>
<dbReference type="NCBIfam" id="TIGR02989">
    <property type="entry name" value="Sig-70_gvs1"/>
    <property type="match status" value="1"/>
</dbReference>
<dbReference type="NCBIfam" id="TIGR02937">
    <property type="entry name" value="sigma70-ECF"/>
    <property type="match status" value="1"/>
</dbReference>
<dbReference type="HOGENOM" id="CLU_047691_17_0_0"/>
<keyword evidence="3" id="KW-0731">Sigma factor</keyword>
<dbReference type="STRING" id="314230.DSM3645_26284"/>
<dbReference type="SUPFAM" id="SSF88946">
    <property type="entry name" value="Sigma2 domain of RNA polymerase sigma factors"/>
    <property type="match status" value="1"/>
</dbReference>
<dbReference type="GO" id="GO:0016987">
    <property type="term" value="F:sigma factor activity"/>
    <property type="evidence" value="ECO:0007669"/>
    <property type="project" value="UniProtKB-KW"/>
</dbReference>